<sequence length="229" mass="26229">MKQFLFVFIIFMGFTFNSCNTMKNEKIAIDVLIVPSEEMYSQALQLNSAIHNNNPETIKLDENHIPHITLLQGFIFEKDLPKVENVLKDVFESIKKEDLNAEKFSYSKNEAKSFAMISVEKSQKLMQLHEEVIEKVKPFLQKNASENAFVPNPDGSPISKSTLNYVPNFLKKYSYRNFDPHISLGVADKKVLDSLERNVFKSIDFNAASLSIYQLGDHGTAQKLLWKSE</sequence>
<dbReference type="Pfam" id="PF13563">
    <property type="entry name" value="2_5_RNA_ligase2"/>
    <property type="match status" value="1"/>
</dbReference>
<organism evidence="1 2">
    <name type="scientific">Aequorivita aurantiaca</name>
    <dbReference type="NCBI Taxonomy" id="3053356"/>
    <lineage>
        <taxon>Bacteria</taxon>
        <taxon>Pseudomonadati</taxon>
        <taxon>Bacteroidota</taxon>
        <taxon>Flavobacteriia</taxon>
        <taxon>Flavobacteriales</taxon>
        <taxon>Flavobacteriaceae</taxon>
        <taxon>Aequorivita</taxon>
    </lineage>
</organism>
<dbReference type="EMBL" id="JAUGQQ010000003">
    <property type="protein sequence ID" value="MDN3724227.1"/>
    <property type="molecule type" value="Genomic_DNA"/>
</dbReference>
<dbReference type="SUPFAM" id="SSF55144">
    <property type="entry name" value="LigT-like"/>
    <property type="match status" value="1"/>
</dbReference>
<dbReference type="GO" id="GO:0016874">
    <property type="term" value="F:ligase activity"/>
    <property type="evidence" value="ECO:0007669"/>
    <property type="project" value="UniProtKB-KW"/>
</dbReference>
<keyword evidence="1" id="KW-0436">Ligase</keyword>
<name>A0ABT8DH83_9FLAO</name>
<evidence type="ECO:0000313" key="2">
    <source>
        <dbReference type="Proteomes" id="UP001244787"/>
    </source>
</evidence>
<comment type="caution">
    <text evidence="1">The sequence shown here is derived from an EMBL/GenBank/DDBJ whole genome shotgun (WGS) entry which is preliminary data.</text>
</comment>
<dbReference type="Proteomes" id="UP001244787">
    <property type="component" value="Unassembled WGS sequence"/>
</dbReference>
<proteinExistence type="predicted"/>
<accession>A0ABT8DH83</accession>
<reference evidence="1 2" key="1">
    <citation type="submission" date="2023-06" db="EMBL/GenBank/DDBJ databases">
        <authorList>
            <person name="Ye Y.-Q."/>
            <person name="Du Z.-J."/>
        </authorList>
    </citation>
    <scope>NUCLEOTIDE SEQUENCE [LARGE SCALE GENOMIC DNA]</scope>
    <source>
        <strain evidence="1 2">SDUM287046</strain>
    </source>
</reference>
<dbReference type="RefSeq" id="WP_290254318.1">
    <property type="nucleotide sequence ID" value="NZ_JAUGQQ010000003.1"/>
</dbReference>
<keyword evidence="2" id="KW-1185">Reference proteome</keyword>
<protein>
    <submittedName>
        <fullName evidence="1">2'-5' RNA ligase family protein</fullName>
    </submittedName>
</protein>
<evidence type="ECO:0000313" key="1">
    <source>
        <dbReference type="EMBL" id="MDN3724227.1"/>
    </source>
</evidence>
<dbReference type="Gene3D" id="3.90.1140.10">
    <property type="entry name" value="Cyclic phosphodiesterase"/>
    <property type="match status" value="1"/>
</dbReference>
<dbReference type="InterPro" id="IPR009097">
    <property type="entry name" value="Cyclic_Pdiesterase"/>
</dbReference>
<gene>
    <name evidence="1" type="ORF">QRD02_07520</name>
</gene>